<keyword evidence="7" id="KW-0648">Protein biosynthesis</keyword>
<evidence type="ECO:0000313" key="10">
    <source>
        <dbReference type="Proteomes" id="UP000823631"/>
    </source>
</evidence>
<evidence type="ECO:0000259" key="8">
    <source>
        <dbReference type="Pfam" id="PF00749"/>
    </source>
</evidence>
<feature type="domain" description="Glutamyl/glutaminyl-tRNA synthetase class Ib catalytic" evidence="8">
    <location>
        <begin position="5"/>
        <end position="108"/>
    </location>
</feature>
<dbReference type="SUPFAM" id="SSF52374">
    <property type="entry name" value="Nucleotidylyl transferase"/>
    <property type="match status" value="1"/>
</dbReference>
<dbReference type="GO" id="GO:0004818">
    <property type="term" value="F:glutamate-tRNA ligase activity"/>
    <property type="evidence" value="ECO:0007669"/>
    <property type="project" value="TreeGrafter"/>
</dbReference>
<feature type="domain" description="Glutamyl/glutaminyl-tRNA synthetase class Ib catalytic" evidence="8">
    <location>
        <begin position="126"/>
        <end position="233"/>
    </location>
</feature>
<dbReference type="GO" id="GO:0005829">
    <property type="term" value="C:cytosol"/>
    <property type="evidence" value="ECO:0007669"/>
    <property type="project" value="TreeGrafter"/>
</dbReference>
<keyword evidence="2" id="KW-0479">Metal-binding</keyword>
<evidence type="ECO:0000256" key="6">
    <source>
        <dbReference type="ARBA" id="ARBA00023146"/>
    </source>
</evidence>
<evidence type="ECO:0000256" key="3">
    <source>
        <dbReference type="ARBA" id="ARBA00022741"/>
    </source>
</evidence>
<dbReference type="InterPro" id="IPR020058">
    <property type="entry name" value="Glu/Gln-tRNA-synth_Ib_cat-dom"/>
</dbReference>
<comment type="caution">
    <text evidence="9">The sequence shown here is derived from an EMBL/GenBank/DDBJ whole genome shotgun (WGS) entry which is preliminary data.</text>
</comment>
<keyword evidence="1 7" id="KW-0436">Ligase</keyword>
<dbReference type="InterPro" id="IPR049940">
    <property type="entry name" value="GluQ/Sye"/>
</dbReference>
<comment type="similarity">
    <text evidence="7">Belongs to the class-I aminoacyl-tRNA synthetase family.</text>
</comment>
<evidence type="ECO:0000256" key="5">
    <source>
        <dbReference type="ARBA" id="ARBA00022840"/>
    </source>
</evidence>
<dbReference type="PRINTS" id="PR00987">
    <property type="entry name" value="TRNASYNTHGLU"/>
</dbReference>
<gene>
    <name evidence="9" type="primary">gluQRS</name>
    <name evidence="9" type="ORF">IAB19_10685</name>
</gene>
<evidence type="ECO:0000256" key="2">
    <source>
        <dbReference type="ARBA" id="ARBA00022723"/>
    </source>
</evidence>
<evidence type="ECO:0000313" key="9">
    <source>
        <dbReference type="EMBL" id="MBO8416835.1"/>
    </source>
</evidence>
<evidence type="ECO:0000256" key="7">
    <source>
        <dbReference type="RuleBase" id="RU363037"/>
    </source>
</evidence>
<dbReference type="Gene3D" id="3.40.50.620">
    <property type="entry name" value="HUPs"/>
    <property type="match status" value="1"/>
</dbReference>
<accession>A0A9D9DE84</accession>
<dbReference type="InterPro" id="IPR014729">
    <property type="entry name" value="Rossmann-like_a/b/a_fold"/>
</dbReference>
<dbReference type="InterPro" id="IPR000924">
    <property type="entry name" value="Glu/Gln-tRNA-synth"/>
</dbReference>
<dbReference type="EMBL" id="JADINH010000215">
    <property type="protein sequence ID" value="MBO8416835.1"/>
    <property type="molecule type" value="Genomic_DNA"/>
</dbReference>
<dbReference type="Proteomes" id="UP000823631">
    <property type="component" value="Unassembled WGS sequence"/>
</dbReference>
<keyword evidence="6 7" id="KW-0030">Aminoacyl-tRNA synthetase</keyword>
<reference evidence="9" key="2">
    <citation type="journal article" date="2021" name="PeerJ">
        <title>Extensive microbial diversity within the chicken gut microbiome revealed by metagenomics and culture.</title>
        <authorList>
            <person name="Gilroy R."/>
            <person name="Ravi A."/>
            <person name="Getino M."/>
            <person name="Pursley I."/>
            <person name="Horton D.L."/>
            <person name="Alikhan N.F."/>
            <person name="Baker D."/>
            <person name="Gharbi K."/>
            <person name="Hall N."/>
            <person name="Watson M."/>
            <person name="Adriaenssens E.M."/>
            <person name="Foster-Nyarko E."/>
            <person name="Jarju S."/>
            <person name="Secka A."/>
            <person name="Antonio M."/>
            <person name="Oren A."/>
            <person name="Chaudhuri R.R."/>
            <person name="La Ragione R."/>
            <person name="Hildebrand F."/>
            <person name="Pallen M.J."/>
        </authorList>
    </citation>
    <scope>NUCLEOTIDE SEQUENCE</scope>
    <source>
        <strain evidence="9">17213</strain>
    </source>
</reference>
<dbReference type="EC" id="6.1.1.-" evidence="9"/>
<dbReference type="PANTHER" id="PTHR43311">
    <property type="entry name" value="GLUTAMATE--TRNA LIGASE"/>
    <property type="match status" value="1"/>
</dbReference>
<proteinExistence type="inferred from homology"/>
<dbReference type="GO" id="GO:0006424">
    <property type="term" value="P:glutamyl-tRNA aminoacylation"/>
    <property type="evidence" value="ECO:0007669"/>
    <property type="project" value="TreeGrafter"/>
</dbReference>
<name>A0A9D9DE84_9GAMM</name>
<protein>
    <submittedName>
        <fullName evidence="9">tRNA glutamyl-Q(34) synthetase GluQRS</fullName>
        <ecNumber evidence="9">6.1.1.-</ecNumber>
    </submittedName>
</protein>
<dbReference type="PROSITE" id="PS51257">
    <property type="entry name" value="PROKAR_LIPOPROTEIN"/>
    <property type="match status" value="1"/>
</dbReference>
<dbReference type="AlphaFoldDB" id="A0A9D9DE84"/>
<reference evidence="9" key="1">
    <citation type="submission" date="2020-10" db="EMBL/GenBank/DDBJ databases">
        <authorList>
            <person name="Gilroy R."/>
        </authorList>
    </citation>
    <scope>NUCLEOTIDE SEQUENCE</scope>
    <source>
        <strain evidence="9">17213</strain>
    </source>
</reference>
<sequence>MYQGRFAPTPSGRLHLGSLLAAACAYMRAKQQGGLCFLRLEDLDKPRCREEYKQGILEDLDRLGLHFDGEPLIQTEDLSYYQNSIDNLIATGKTFVCACTRRQIRERPCTCRERGLKYRRGFAIKLDCEEAERTFTDERLGSIYVPLLPESLTLRRSDNIISYNLACVTDDIRQGITEVVRGSDLISSTPLQIYIYKLLGAKPPKFLHLPLITSKDGSKLSKQNHAMAVLDSHSPRDAVLYVLTLLNQDISGCSALTPAEIWPLAAKRFDLNALPKGDIELDA</sequence>
<dbReference type="PANTHER" id="PTHR43311:SF1">
    <property type="entry name" value="GLUTAMYL-Q TRNA(ASP) SYNTHETASE"/>
    <property type="match status" value="1"/>
</dbReference>
<keyword evidence="5 7" id="KW-0067">ATP-binding</keyword>
<dbReference type="GO" id="GO:0005524">
    <property type="term" value="F:ATP binding"/>
    <property type="evidence" value="ECO:0007669"/>
    <property type="project" value="UniProtKB-KW"/>
</dbReference>
<dbReference type="Pfam" id="PF00749">
    <property type="entry name" value="tRNA-synt_1c"/>
    <property type="match status" value="2"/>
</dbReference>
<evidence type="ECO:0000256" key="1">
    <source>
        <dbReference type="ARBA" id="ARBA00022598"/>
    </source>
</evidence>
<organism evidence="9 10">
    <name type="scientific">Candidatus Avisuccinivibrio stercorigallinarum</name>
    <dbReference type="NCBI Taxonomy" id="2840704"/>
    <lineage>
        <taxon>Bacteria</taxon>
        <taxon>Pseudomonadati</taxon>
        <taxon>Pseudomonadota</taxon>
        <taxon>Gammaproteobacteria</taxon>
        <taxon>Aeromonadales</taxon>
        <taxon>Succinivibrionaceae</taxon>
        <taxon>Succinivibrionaceae incertae sedis</taxon>
        <taxon>Candidatus Avisuccinivibrio</taxon>
    </lineage>
</organism>
<dbReference type="NCBIfam" id="NF004314">
    <property type="entry name" value="PRK05710.1-3"/>
    <property type="match status" value="1"/>
</dbReference>
<keyword evidence="4" id="KW-0862">Zinc</keyword>
<keyword evidence="3 7" id="KW-0547">Nucleotide-binding</keyword>
<evidence type="ECO:0000256" key="4">
    <source>
        <dbReference type="ARBA" id="ARBA00022833"/>
    </source>
</evidence>